<keyword evidence="1" id="KW-0732">Signal</keyword>
<evidence type="ECO:0000256" key="1">
    <source>
        <dbReference type="SAM" id="SignalP"/>
    </source>
</evidence>
<sequence>MKKIILLILLSITLTACNKSIGHTSNVYNKESESKNELDIKTVTDEMIPAKEEKPQKPKGITSIIPSGWCLFEIVKGEPATAEGDLNKDGIIDIAAIIEETSSDTEEAPQRAILIAFGTEENTYSLSIVAEHVVLTADEGGAWGDPFDSLTIDRGSVLYSDYGGSSWRWYNKYRFRFQDNDWYLIGATTGSHHTMTESADEEDYNLLTGDYIIKITDENGKVVTTKGNRGKKDLIKLKELLLLRSPILEILCFVPHLEGI</sequence>
<accession>A0A7W3SX80</accession>
<organism evidence="2 3">
    <name type="scientific">Fontibacillus solani</name>
    <dbReference type="NCBI Taxonomy" id="1572857"/>
    <lineage>
        <taxon>Bacteria</taxon>
        <taxon>Bacillati</taxon>
        <taxon>Bacillota</taxon>
        <taxon>Bacilli</taxon>
        <taxon>Bacillales</taxon>
        <taxon>Paenibacillaceae</taxon>
        <taxon>Fontibacillus</taxon>
    </lineage>
</organism>
<dbReference type="Proteomes" id="UP000567067">
    <property type="component" value="Unassembled WGS sequence"/>
</dbReference>
<comment type="caution">
    <text evidence="2">The sequence shown here is derived from an EMBL/GenBank/DDBJ whole genome shotgun (WGS) entry which is preliminary data.</text>
</comment>
<dbReference type="PROSITE" id="PS51257">
    <property type="entry name" value="PROKAR_LIPOPROTEIN"/>
    <property type="match status" value="1"/>
</dbReference>
<proteinExistence type="predicted"/>
<feature type="chain" id="PRO_5039628466" description="Dockerin domain-containing protein" evidence="1">
    <location>
        <begin position="19"/>
        <end position="260"/>
    </location>
</feature>
<protein>
    <recommendedName>
        <fullName evidence="4">Dockerin domain-containing protein</fullName>
    </recommendedName>
</protein>
<reference evidence="2 3" key="1">
    <citation type="submission" date="2020-08" db="EMBL/GenBank/DDBJ databases">
        <title>Genomic Encyclopedia of Type Strains, Phase III (KMG-III): the genomes of soil and plant-associated and newly described type strains.</title>
        <authorList>
            <person name="Whitman W."/>
        </authorList>
    </citation>
    <scope>NUCLEOTIDE SEQUENCE [LARGE SCALE GENOMIC DNA]</scope>
    <source>
        <strain evidence="2 3">CECT 8693</strain>
    </source>
</reference>
<dbReference type="EMBL" id="JACJIP010000037">
    <property type="protein sequence ID" value="MBA9087897.1"/>
    <property type="molecule type" value="Genomic_DNA"/>
</dbReference>
<dbReference type="AlphaFoldDB" id="A0A7W3SX80"/>
<evidence type="ECO:0000313" key="2">
    <source>
        <dbReference type="EMBL" id="MBA9087897.1"/>
    </source>
</evidence>
<feature type="signal peptide" evidence="1">
    <location>
        <begin position="1"/>
        <end position="18"/>
    </location>
</feature>
<keyword evidence="3" id="KW-1185">Reference proteome</keyword>
<dbReference type="RefSeq" id="WP_182539127.1">
    <property type="nucleotide sequence ID" value="NZ_JACJIP010000037.1"/>
</dbReference>
<gene>
    <name evidence="2" type="ORF">FHR92_004390</name>
</gene>
<evidence type="ECO:0000313" key="3">
    <source>
        <dbReference type="Proteomes" id="UP000567067"/>
    </source>
</evidence>
<evidence type="ECO:0008006" key="4">
    <source>
        <dbReference type="Google" id="ProtNLM"/>
    </source>
</evidence>
<name>A0A7W3SX80_9BACL</name>